<sequence>MPLPAAHSRLSYTSPRRSTEAHGYFCLEITWRLENKWVGKRSKVTIHSTPFPFKSEKGRKVKKVKTFLELSAPFRPKERIWEFTAL</sequence>
<dbReference type="Proteomes" id="UP000233080">
    <property type="component" value="Unassembled WGS sequence"/>
</dbReference>
<protein>
    <submittedName>
        <fullName evidence="1">Uncharacterized protein</fullName>
    </submittedName>
</protein>
<dbReference type="AlphaFoldDB" id="A0A2K5HJ10"/>
<evidence type="ECO:0000313" key="1">
    <source>
        <dbReference type="Ensembl" id="ENSCANP00000004310.1"/>
    </source>
</evidence>
<name>A0A2K5HJ10_COLAP</name>
<evidence type="ECO:0000313" key="2">
    <source>
        <dbReference type="Proteomes" id="UP000233080"/>
    </source>
</evidence>
<keyword evidence="2" id="KW-1185">Reference proteome</keyword>
<organism evidence="1 2">
    <name type="scientific">Colobus angolensis palliatus</name>
    <name type="common">Peters' Angolan colobus</name>
    <dbReference type="NCBI Taxonomy" id="336983"/>
    <lineage>
        <taxon>Eukaryota</taxon>
        <taxon>Metazoa</taxon>
        <taxon>Chordata</taxon>
        <taxon>Craniata</taxon>
        <taxon>Vertebrata</taxon>
        <taxon>Euteleostomi</taxon>
        <taxon>Mammalia</taxon>
        <taxon>Eutheria</taxon>
        <taxon>Euarchontoglires</taxon>
        <taxon>Primates</taxon>
        <taxon>Haplorrhini</taxon>
        <taxon>Catarrhini</taxon>
        <taxon>Cercopithecidae</taxon>
        <taxon>Colobinae</taxon>
        <taxon>Colobus</taxon>
    </lineage>
</organism>
<dbReference type="Ensembl" id="ENSCANT00000016859.1">
    <property type="protein sequence ID" value="ENSCANP00000004310.1"/>
    <property type="gene ID" value="ENSCANG00000015080.1"/>
</dbReference>
<reference evidence="1" key="2">
    <citation type="submission" date="2025-09" db="UniProtKB">
        <authorList>
            <consortium name="Ensembl"/>
        </authorList>
    </citation>
    <scope>IDENTIFICATION</scope>
</reference>
<dbReference type="OMA" id="CLEITWR"/>
<proteinExistence type="predicted"/>
<reference evidence="1" key="1">
    <citation type="submission" date="2025-08" db="UniProtKB">
        <authorList>
            <consortium name="Ensembl"/>
        </authorList>
    </citation>
    <scope>IDENTIFICATION</scope>
</reference>
<accession>A0A2K5HJ10</accession>